<keyword evidence="3 5" id="KW-1133">Transmembrane helix</keyword>
<organism evidence="7 8">
    <name type="scientific">Methylocaldum marinum</name>
    <dbReference type="NCBI Taxonomy" id="1432792"/>
    <lineage>
        <taxon>Bacteria</taxon>
        <taxon>Pseudomonadati</taxon>
        <taxon>Pseudomonadota</taxon>
        <taxon>Gammaproteobacteria</taxon>
        <taxon>Methylococcales</taxon>
        <taxon>Methylococcaceae</taxon>
        <taxon>Methylocaldum</taxon>
    </lineage>
</organism>
<dbReference type="InterPro" id="IPR052964">
    <property type="entry name" value="Sporulation_signal_mat"/>
</dbReference>
<feature type="transmembrane region" description="Helical" evidence="5">
    <location>
        <begin position="86"/>
        <end position="103"/>
    </location>
</feature>
<sequence length="636" mass="73440">MYRKLKILVEQGLAKQVPAVGLGAFRIAFSLVIFQEIIFLYYFRHLIFDPVPFFDRASPVLHFFLLVWLAVAACLVVGYHIRKAALANYIFWVIFVVFTPMWQDFDGGFDQLMTGSSFLLIFLPVERALSLDNLRLKLRMSTLQTRYEPNDKVPVIAYYLPVAVSLGLLYLDSGIHKLTAEFWRNGMGAWLPPTMPYYMSAIDMTPLLNIKPLEMFIGYTIIVFQFVFLFLFWFRPFRVPLLFTGTLFHTGIVLSLNIYPFGFAMLAHYCLLVPIRWWRRLKKAFRFERPRLIVFYDERCPLCNRTVIVIQHFDVLNAIAFKGLQTHAKGHRQLDSIPESDLLKDLYALDSDGHLYSGLDTYIRIAISMGYAAPAGWVLRLPGIHHWGNTVYRRIADQRERILCGEQCIVPSVPLSDEEDPLANWYRRYAATLSQQVQRIAKFLVLVLALQLNSTIHYGVLYRCGETCDIGAAGRLLDQVSNSIINFSHVFLGITPHALYMHDHFAGYNHILALTYKDPSGRERWLPFVNEEGRLVAPNWGRVQSMWANVAVTSHMHQERLSKFLKKVTAFWGTELGLDLSNAEFVVKMKEVRVPMDWDGDLRHKNIAQPWQDIGRAVWQSGNFRLELRNVDIEAL</sequence>
<dbReference type="OrthoDB" id="5294764at2"/>
<dbReference type="InterPro" id="IPR053934">
    <property type="entry name" value="HTTM_dom"/>
</dbReference>
<evidence type="ECO:0000256" key="1">
    <source>
        <dbReference type="ARBA" id="ARBA00004127"/>
    </source>
</evidence>
<dbReference type="Pfam" id="PF05090">
    <property type="entry name" value="HTTM"/>
    <property type="match status" value="1"/>
</dbReference>
<evidence type="ECO:0000256" key="2">
    <source>
        <dbReference type="ARBA" id="ARBA00022692"/>
    </source>
</evidence>
<evidence type="ECO:0000313" key="8">
    <source>
        <dbReference type="Proteomes" id="UP000266313"/>
    </source>
</evidence>
<feature type="transmembrane region" description="Helical" evidence="5">
    <location>
        <begin position="115"/>
        <end position="134"/>
    </location>
</feature>
<evidence type="ECO:0000256" key="5">
    <source>
        <dbReference type="SAM" id="Phobius"/>
    </source>
</evidence>
<dbReference type="AlphaFoldDB" id="A0A250KNH3"/>
<accession>A0A250KNH3</accession>
<dbReference type="GO" id="GO:0012505">
    <property type="term" value="C:endomembrane system"/>
    <property type="evidence" value="ECO:0007669"/>
    <property type="project" value="UniProtKB-SubCell"/>
</dbReference>
<dbReference type="PANTHER" id="PTHR39535:SF2">
    <property type="entry name" value="HTTM DOMAIN-CONTAINING PROTEIN"/>
    <property type="match status" value="1"/>
</dbReference>
<dbReference type="SMART" id="SM00752">
    <property type="entry name" value="HTTM"/>
    <property type="match status" value="1"/>
</dbReference>
<dbReference type="PANTHER" id="PTHR39535">
    <property type="entry name" value="SPORULATION-DELAYING PROTEIN SDPB"/>
    <property type="match status" value="1"/>
</dbReference>
<reference evidence="7 8" key="1">
    <citation type="submission" date="2016-12" db="EMBL/GenBank/DDBJ databases">
        <title>Genome sequencing of Methylocaldum marinum.</title>
        <authorList>
            <person name="Takeuchi M."/>
            <person name="Kamagata Y."/>
            <person name="Hiraoka S."/>
            <person name="Oshima K."/>
            <person name="Hattori M."/>
            <person name="Iwasaki W."/>
        </authorList>
    </citation>
    <scope>NUCLEOTIDE SEQUENCE [LARGE SCALE GENOMIC DNA]</scope>
    <source>
        <strain evidence="7 8">S8</strain>
    </source>
</reference>
<protein>
    <submittedName>
        <fullName evidence="7">Thiol-disulfide oxidoreductase DCC</fullName>
    </submittedName>
</protein>
<dbReference type="KEGG" id="mmai:sS8_1142"/>
<feature type="transmembrane region" description="Helical" evidence="5">
    <location>
        <begin position="155"/>
        <end position="171"/>
    </location>
</feature>
<dbReference type="Pfam" id="PF04134">
    <property type="entry name" value="DCC1-like"/>
    <property type="match status" value="1"/>
</dbReference>
<dbReference type="InterPro" id="IPR011020">
    <property type="entry name" value="HTTM-like"/>
</dbReference>
<dbReference type="GO" id="GO:0015035">
    <property type="term" value="F:protein-disulfide reductase activity"/>
    <property type="evidence" value="ECO:0007669"/>
    <property type="project" value="InterPro"/>
</dbReference>
<feature type="transmembrane region" description="Helical" evidence="5">
    <location>
        <begin position="61"/>
        <end position="79"/>
    </location>
</feature>
<proteinExistence type="predicted"/>
<feature type="transmembrane region" description="Helical" evidence="5">
    <location>
        <begin position="20"/>
        <end position="41"/>
    </location>
</feature>
<evidence type="ECO:0000256" key="3">
    <source>
        <dbReference type="ARBA" id="ARBA00022989"/>
    </source>
</evidence>
<evidence type="ECO:0000256" key="4">
    <source>
        <dbReference type="ARBA" id="ARBA00023136"/>
    </source>
</evidence>
<feature type="domain" description="HTTM-like" evidence="6">
    <location>
        <begin position="14"/>
        <end position="277"/>
    </location>
</feature>
<comment type="subcellular location">
    <subcellularLocation>
        <location evidence="1">Endomembrane system</location>
        <topology evidence="1">Multi-pass membrane protein</topology>
    </subcellularLocation>
</comment>
<feature type="transmembrane region" description="Helical" evidence="5">
    <location>
        <begin position="246"/>
        <end position="273"/>
    </location>
</feature>
<dbReference type="RefSeq" id="WP_119628769.1">
    <property type="nucleotide sequence ID" value="NZ_AP017928.1"/>
</dbReference>
<evidence type="ECO:0000259" key="6">
    <source>
        <dbReference type="SMART" id="SM00752"/>
    </source>
</evidence>
<gene>
    <name evidence="7" type="ORF">sS8_1142</name>
</gene>
<evidence type="ECO:0000313" key="7">
    <source>
        <dbReference type="EMBL" id="BBA33104.1"/>
    </source>
</evidence>
<feature type="transmembrane region" description="Helical" evidence="5">
    <location>
        <begin position="216"/>
        <end position="234"/>
    </location>
</feature>
<dbReference type="Proteomes" id="UP000266313">
    <property type="component" value="Chromosome"/>
</dbReference>
<dbReference type="EMBL" id="AP017928">
    <property type="protein sequence ID" value="BBA33104.1"/>
    <property type="molecule type" value="Genomic_DNA"/>
</dbReference>
<keyword evidence="4 5" id="KW-0472">Membrane</keyword>
<keyword evidence="8" id="KW-1185">Reference proteome</keyword>
<keyword evidence="2 5" id="KW-0812">Transmembrane</keyword>
<name>A0A250KNH3_9GAMM</name>
<dbReference type="InterPro" id="IPR007263">
    <property type="entry name" value="DCC1-like"/>
</dbReference>